<protein>
    <submittedName>
        <fullName evidence="1">Uncharacterized protein</fullName>
    </submittedName>
</protein>
<organism evidence="1 2">
    <name type="scientific">Rhododendron molle</name>
    <name type="common">Chinese azalea</name>
    <name type="synonym">Azalea mollis</name>
    <dbReference type="NCBI Taxonomy" id="49168"/>
    <lineage>
        <taxon>Eukaryota</taxon>
        <taxon>Viridiplantae</taxon>
        <taxon>Streptophyta</taxon>
        <taxon>Embryophyta</taxon>
        <taxon>Tracheophyta</taxon>
        <taxon>Spermatophyta</taxon>
        <taxon>Magnoliopsida</taxon>
        <taxon>eudicotyledons</taxon>
        <taxon>Gunneridae</taxon>
        <taxon>Pentapetalae</taxon>
        <taxon>asterids</taxon>
        <taxon>Ericales</taxon>
        <taxon>Ericaceae</taxon>
        <taxon>Ericoideae</taxon>
        <taxon>Rhodoreae</taxon>
        <taxon>Rhododendron</taxon>
    </lineage>
</organism>
<sequence length="331" mass="37039">MDSSSKSSSANRAFPYPKDLKVEESVPDKLQLSNYFEWKKQMLDVITRNGLLGFIDGTVKRPPETQTVIISNGPNGGGTISEERENEEYVAWKESDDLVRNKWIQSRLTNIEDTKKRLNHYLPLYKAAIEGDWEKAAEFFTGEESDAVLRAPITLNSETALIVAIRAVRRNRFVEELVKRMSPADLATSDDCGHTALHRAAGSGNIKAAELLVGKNPGLVHLEARLKRTPLFYAAARGDREMILWLMEVMDLKTKPLEGEPGFNILYELIISNLYGMKLENNIPDRSRRDIEAPPASNNSGAAKGGWGCAVKKRLHAMFWKVTEEFGTDSG</sequence>
<comment type="caution">
    <text evidence="1">The sequence shown here is derived from an EMBL/GenBank/DDBJ whole genome shotgun (WGS) entry which is preliminary data.</text>
</comment>
<dbReference type="EMBL" id="CM046394">
    <property type="protein sequence ID" value="KAI8548862.1"/>
    <property type="molecule type" value="Genomic_DNA"/>
</dbReference>
<reference evidence="1" key="1">
    <citation type="submission" date="2022-02" db="EMBL/GenBank/DDBJ databases">
        <title>Plant Genome Project.</title>
        <authorList>
            <person name="Zhang R.-G."/>
        </authorList>
    </citation>
    <scope>NUCLEOTIDE SEQUENCE</scope>
    <source>
        <strain evidence="1">AT1</strain>
    </source>
</reference>
<gene>
    <name evidence="1" type="ORF">RHMOL_Rhmol07G0307100</name>
</gene>
<evidence type="ECO:0000313" key="2">
    <source>
        <dbReference type="Proteomes" id="UP001062846"/>
    </source>
</evidence>
<accession>A0ACC0N872</accession>
<proteinExistence type="predicted"/>
<keyword evidence="2" id="KW-1185">Reference proteome</keyword>
<evidence type="ECO:0000313" key="1">
    <source>
        <dbReference type="EMBL" id="KAI8548862.1"/>
    </source>
</evidence>
<name>A0ACC0N872_RHOML</name>
<dbReference type="Proteomes" id="UP001062846">
    <property type="component" value="Chromosome 7"/>
</dbReference>